<organism evidence="2 3">
    <name type="scientific">Ascodesmis nigricans</name>
    <dbReference type="NCBI Taxonomy" id="341454"/>
    <lineage>
        <taxon>Eukaryota</taxon>
        <taxon>Fungi</taxon>
        <taxon>Dikarya</taxon>
        <taxon>Ascomycota</taxon>
        <taxon>Pezizomycotina</taxon>
        <taxon>Pezizomycetes</taxon>
        <taxon>Pezizales</taxon>
        <taxon>Ascodesmidaceae</taxon>
        <taxon>Ascodesmis</taxon>
    </lineage>
</organism>
<dbReference type="AlphaFoldDB" id="A0A4S2MVW8"/>
<reference evidence="2 3" key="1">
    <citation type="submission" date="2019-04" db="EMBL/GenBank/DDBJ databases">
        <title>Comparative genomics and transcriptomics to analyze fruiting body development in filamentous ascomycetes.</title>
        <authorList>
            <consortium name="DOE Joint Genome Institute"/>
            <person name="Lutkenhaus R."/>
            <person name="Traeger S."/>
            <person name="Breuer J."/>
            <person name="Kuo A."/>
            <person name="Lipzen A."/>
            <person name="Pangilinan J."/>
            <person name="Dilworth D."/>
            <person name="Sandor L."/>
            <person name="Poggeler S."/>
            <person name="Barry K."/>
            <person name="Grigoriev I.V."/>
            <person name="Nowrousian M."/>
        </authorList>
    </citation>
    <scope>NUCLEOTIDE SEQUENCE [LARGE SCALE GENOMIC DNA]</scope>
    <source>
        <strain evidence="2 3">CBS 389.68</strain>
    </source>
</reference>
<sequence length="149" mass="16830">MTPSLIKTAFNKTGVSPFNSLRVMTNPDIQWQEDESPAHNLRSQGDPPCTTLEAAIQQCEKNSLDWGPDREKDLRYQNKLIQEDIASQAKIAIIESHLQAYKTVPPASSRDTKSLGTGKYMTLRDRDARQSKQDCKRRKATKARAPTQE</sequence>
<accession>A0A4S2MVW8</accession>
<protein>
    <submittedName>
        <fullName evidence="2">Uncharacterized protein</fullName>
    </submittedName>
</protein>
<feature type="compositionally biased region" description="Basic and acidic residues" evidence="1">
    <location>
        <begin position="122"/>
        <end position="134"/>
    </location>
</feature>
<evidence type="ECO:0000313" key="2">
    <source>
        <dbReference type="EMBL" id="TGZ80768.1"/>
    </source>
</evidence>
<keyword evidence="3" id="KW-1185">Reference proteome</keyword>
<name>A0A4S2MVW8_9PEZI</name>
<feature type="region of interest" description="Disordered" evidence="1">
    <location>
        <begin position="104"/>
        <end position="149"/>
    </location>
</feature>
<dbReference type="Proteomes" id="UP000298138">
    <property type="component" value="Unassembled WGS sequence"/>
</dbReference>
<proteinExistence type="predicted"/>
<dbReference type="InParanoid" id="A0A4S2MVW8"/>
<evidence type="ECO:0000256" key="1">
    <source>
        <dbReference type="SAM" id="MobiDB-lite"/>
    </source>
</evidence>
<gene>
    <name evidence="2" type="ORF">EX30DRAFT_349296</name>
</gene>
<evidence type="ECO:0000313" key="3">
    <source>
        <dbReference type="Proteomes" id="UP000298138"/>
    </source>
</evidence>
<dbReference type="EMBL" id="ML220123">
    <property type="protein sequence ID" value="TGZ80768.1"/>
    <property type="molecule type" value="Genomic_DNA"/>
</dbReference>